<dbReference type="PANTHER" id="PTHR43185:SF1">
    <property type="entry name" value="FE(2+) TRANSPORTER FEOB"/>
    <property type="match status" value="1"/>
</dbReference>
<dbReference type="PROSITE" id="PS51711">
    <property type="entry name" value="G_FEOB"/>
    <property type="match status" value="1"/>
</dbReference>
<reference evidence="17 18" key="1">
    <citation type="submission" date="2018-02" db="EMBL/GenBank/DDBJ databases">
        <title>The draft genome of Sphingobacterium sp. 5JN-11.</title>
        <authorList>
            <person name="Liu L."/>
            <person name="Li L."/>
            <person name="Liang L."/>
            <person name="Zhang X."/>
            <person name="Wang T."/>
        </authorList>
    </citation>
    <scope>NUCLEOTIDE SEQUENCE [LARGE SCALE GENOMIC DNA]</scope>
    <source>
        <strain evidence="17 18">5JN-11</strain>
    </source>
</reference>
<keyword evidence="4 15" id="KW-0410">Iron transport</keyword>
<dbReference type="GO" id="GO:0015093">
    <property type="term" value="F:ferrous iron transmembrane transporter activity"/>
    <property type="evidence" value="ECO:0007669"/>
    <property type="project" value="UniProtKB-UniRule"/>
</dbReference>
<accession>A0A2S9J1H5</accession>
<dbReference type="Proteomes" id="UP000239711">
    <property type="component" value="Unassembled WGS sequence"/>
</dbReference>
<dbReference type="GO" id="GO:0005525">
    <property type="term" value="F:GTP binding"/>
    <property type="evidence" value="ECO:0007669"/>
    <property type="project" value="UniProtKB-KW"/>
</dbReference>
<evidence type="ECO:0000256" key="15">
    <source>
        <dbReference type="RuleBase" id="RU362098"/>
    </source>
</evidence>
<dbReference type="NCBIfam" id="TIGR00437">
    <property type="entry name" value="feoB"/>
    <property type="match status" value="1"/>
</dbReference>
<feature type="transmembrane region" description="Helical" evidence="15">
    <location>
        <begin position="506"/>
        <end position="525"/>
    </location>
</feature>
<comment type="subcellular location">
    <subcellularLocation>
        <location evidence="15">Cell inner membrane</location>
        <topology evidence="15">Multi-pass membrane protein</topology>
    </subcellularLocation>
    <subcellularLocation>
        <location evidence="1">Cell membrane</location>
        <topology evidence="1">Multi-pass membrane protein</topology>
    </subcellularLocation>
</comment>
<dbReference type="InterPro" id="IPR006073">
    <property type="entry name" value="GTP-bd"/>
</dbReference>
<proteinExistence type="inferred from homology"/>
<dbReference type="AlphaFoldDB" id="A0A2S9J1H5"/>
<dbReference type="InterPro" id="IPR030389">
    <property type="entry name" value="G_FEOB_dom"/>
</dbReference>
<keyword evidence="10 13" id="KW-0342">GTP-binding</keyword>
<organism evidence="17 18">
    <name type="scientific">Sphingobacterium haloxyli</name>
    <dbReference type="NCBI Taxonomy" id="2100533"/>
    <lineage>
        <taxon>Bacteria</taxon>
        <taxon>Pseudomonadati</taxon>
        <taxon>Bacteroidota</taxon>
        <taxon>Sphingobacteriia</taxon>
        <taxon>Sphingobacteriales</taxon>
        <taxon>Sphingobacteriaceae</taxon>
        <taxon>Sphingobacterium</taxon>
    </lineage>
</organism>
<dbReference type="PANTHER" id="PTHR43185">
    <property type="entry name" value="FERROUS IRON TRANSPORT PROTEIN B"/>
    <property type="match status" value="1"/>
</dbReference>
<keyword evidence="3" id="KW-1003">Cell membrane</keyword>
<feature type="binding site" evidence="14">
    <location>
        <position position="24"/>
    </location>
    <ligand>
        <name>Mg(2+)</name>
        <dbReference type="ChEBI" id="CHEBI:18420"/>
        <label>2</label>
    </ligand>
</feature>
<feature type="transmembrane region" description="Helical" evidence="15">
    <location>
        <begin position="331"/>
        <end position="355"/>
    </location>
</feature>
<feature type="transmembrane region" description="Helical" evidence="15">
    <location>
        <begin position="644"/>
        <end position="666"/>
    </location>
</feature>
<evidence type="ECO:0000256" key="7">
    <source>
        <dbReference type="ARBA" id="ARBA00022989"/>
    </source>
</evidence>
<keyword evidence="14" id="KW-0479">Metal-binding</keyword>
<keyword evidence="5 15" id="KW-0812">Transmembrane</keyword>
<comment type="function">
    <text evidence="15">Probable transporter of a GTP-driven Fe(2+) uptake system.</text>
</comment>
<feature type="binding site" evidence="13">
    <location>
        <begin position="10"/>
        <end position="17"/>
    </location>
    <ligand>
        <name>GTP</name>
        <dbReference type="ChEBI" id="CHEBI:37565"/>
        <label>1</label>
    </ligand>
</feature>
<evidence type="ECO:0000256" key="1">
    <source>
        <dbReference type="ARBA" id="ARBA00004651"/>
    </source>
</evidence>
<gene>
    <name evidence="17" type="primary">feoB</name>
    <name evidence="17" type="ORF">C5745_14865</name>
</gene>
<dbReference type="CDD" id="cd01879">
    <property type="entry name" value="FeoB"/>
    <property type="match status" value="1"/>
</dbReference>
<dbReference type="OrthoDB" id="9809127at2"/>
<dbReference type="NCBIfam" id="TIGR00231">
    <property type="entry name" value="small_GTP"/>
    <property type="match status" value="1"/>
</dbReference>
<dbReference type="Pfam" id="PF02421">
    <property type="entry name" value="FeoB_N"/>
    <property type="match status" value="1"/>
</dbReference>
<evidence type="ECO:0000256" key="10">
    <source>
        <dbReference type="ARBA" id="ARBA00023134"/>
    </source>
</evidence>
<feature type="binding site" evidence="13">
    <location>
        <begin position="35"/>
        <end position="39"/>
    </location>
    <ligand>
        <name>GTP</name>
        <dbReference type="ChEBI" id="CHEBI:37565"/>
        <label>2</label>
    </ligand>
</feature>
<keyword evidence="18" id="KW-1185">Reference proteome</keyword>
<evidence type="ECO:0000256" key="12">
    <source>
        <dbReference type="NCBIfam" id="TIGR00437"/>
    </source>
</evidence>
<feature type="binding site" evidence="14">
    <location>
        <position position="21"/>
    </location>
    <ligand>
        <name>Mg(2+)</name>
        <dbReference type="ChEBI" id="CHEBI:18420"/>
        <label>2</label>
    </ligand>
</feature>
<feature type="binding site" evidence="13">
    <location>
        <begin position="120"/>
        <end position="123"/>
    </location>
    <ligand>
        <name>GTP</name>
        <dbReference type="ChEBI" id="CHEBI:37565"/>
        <label>1</label>
    </ligand>
</feature>
<feature type="transmembrane region" description="Helical" evidence="15">
    <location>
        <begin position="447"/>
        <end position="468"/>
    </location>
</feature>
<comment type="caution">
    <text evidence="17">The sequence shown here is derived from an EMBL/GenBank/DDBJ whole genome shotgun (WGS) entry which is preliminary data.</text>
</comment>
<evidence type="ECO:0000313" key="17">
    <source>
        <dbReference type="EMBL" id="PRD46628.1"/>
    </source>
</evidence>
<evidence type="ECO:0000256" key="13">
    <source>
        <dbReference type="PIRSR" id="PIRSR603373-1"/>
    </source>
</evidence>
<dbReference type="InterPro" id="IPR011642">
    <property type="entry name" value="Gate_dom"/>
</dbReference>
<evidence type="ECO:0000256" key="6">
    <source>
        <dbReference type="ARBA" id="ARBA00022741"/>
    </source>
</evidence>
<name>A0A2S9J1H5_9SPHI</name>
<feature type="transmembrane region" description="Helical" evidence="15">
    <location>
        <begin position="678"/>
        <end position="699"/>
    </location>
</feature>
<comment type="similarity">
    <text evidence="15">Belongs to the TRAFAC class TrmE-Era-EngA-EngB-Septin-like GTPase superfamily. FeoB GTPase (TC 9.A.8) family.</text>
</comment>
<dbReference type="Gene3D" id="3.40.50.300">
    <property type="entry name" value="P-loop containing nucleotide triphosphate hydrolases"/>
    <property type="match status" value="1"/>
</dbReference>
<evidence type="ECO:0000256" key="5">
    <source>
        <dbReference type="ARBA" id="ARBA00022692"/>
    </source>
</evidence>
<feature type="transmembrane region" description="Helical" evidence="15">
    <location>
        <begin position="409"/>
        <end position="435"/>
    </location>
</feature>
<evidence type="ECO:0000256" key="9">
    <source>
        <dbReference type="ARBA" id="ARBA00023065"/>
    </source>
</evidence>
<evidence type="ECO:0000256" key="8">
    <source>
        <dbReference type="ARBA" id="ARBA00023004"/>
    </source>
</evidence>
<dbReference type="Pfam" id="PF07664">
    <property type="entry name" value="FeoB_C"/>
    <property type="match status" value="1"/>
</dbReference>
<dbReference type="RefSeq" id="WP_105717791.1">
    <property type="nucleotide sequence ID" value="NZ_PVBQ01000012.1"/>
</dbReference>
<evidence type="ECO:0000256" key="14">
    <source>
        <dbReference type="PIRSR" id="PIRSR603373-2"/>
    </source>
</evidence>
<dbReference type="GO" id="GO:0005886">
    <property type="term" value="C:plasma membrane"/>
    <property type="evidence" value="ECO:0007669"/>
    <property type="project" value="UniProtKB-SubCell"/>
</dbReference>
<evidence type="ECO:0000256" key="11">
    <source>
        <dbReference type="ARBA" id="ARBA00023136"/>
    </source>
</evidence>
<evidence type="ECO:0000259" key="16">
    <source>
        <dbReference type="PROSITE" id="PS51711"/>
    </source>
</evidence>
<dbReference type="InterPro" id="IPR003373">
    <property type="entry name" value="Fe2_transport_prot-B"/>
</dbReference>
<feature type="domain" description="FeoB-type G" evidence="16">
    <location>
        <begin position="3"/>
        <end position="169"/>
    </location>
</feature>
<dbReference type="InterPro" id="IPR027417">
    <property type="entry name" value="P-loop_NTPase"/>
</dbReference>
<keyword evidence="11 15" id="KW-0472">Membrane</keyword>
<evidence type="ECO:0000256" key="2">
    <source>
        <dbReference type="ARBA" id="ARBA00022448"/>
    </source>
</evidence>
<keyword evidence="2 15" id="KW-0813">Transport</keyword>
<dbReference type="InterPro" id="IPR005225">
    <property type="entry name" value="Small_GTP-bd"/>
</dbReference>
<dbReference type="GO" id="GO:0046872">
    <property type="term" value="F:metal ion binding"/>
    <property type="evidence" value="ECO:0007669"/>
    <property type="project" value="UniProtKB-KW"/>
</dbReference>
<evidence type="ECO:0000256" key="4">
    <source>
        <dbReference type="ARBA" id="ARBA00022496"/>
    </source>
</evidence>
<keyword evidence="6 13" id="KW-0547">Nucleotide-binding</keyword>
<feature type="binding site" evidence="13">
    <location>
        <begin position="56"/>
        <end position="59"/>
    </location>
    <ligand>
        <name>GTP</name>
        <dbReference type="ChEBI" id="CHEBI:37565"/>
        <label>3</label>
    </ligand>
</feature>
<evidence type="ECO:0000313" key="18">
    <source>
        <dbReference type="Proteomes" id="UP000239711"/>
    </source>
</evidence>
<dbReference type="EMBL" id="PVBQ01000012">
    <property type="protein sequence ID" value="PRD46628.1"/>
    <property type="molecule type" value="Genomic_DNA"/>
</dbReference>
<dbReference type="InterPro" id="IPR050860">
    <property type="entry name" value="FeoB_GTPase"/>
</dbReference>
<keyword evidence="9" id="KW-0406">Ion transport</keyword>
<dbReference type="SUPFAM" id="SSF52540">
    <property type="entry name" value="P-loop containing nucleoside triphosphate hydrolases"/>
    <property type="match status" value="1"/>
</dbReference>
<feature type="transmembrane region" description="Helical" evidence="15">
    <location>
        <begin position="375"/>
        <end position="397"/>
    </location>
</feature>
<protein>
    <recommendedName>
        <fullName evidence="12 15">Ferrous iron transport protein B</fullName>
    </recommendedName>
</protein>
<evidence type="ECO:0000256" key="3">
    <source>
        <dbReference type="ARBA" id="ARBA00022475"/>
    </source>
</evidence>
<feature type="transmembrane region" description="Helical" evidence="15">
    <location>
        <begin position="275"/>
        <end position="295"/>
    </location>
</feature>
<dbReference type="PRINTS" id="PR00326">
    <property type="entry name" value="GTP1OBG"/>
</dbReference>
<keyword evidence="14" id="KW-0460">Magnesium</keyword>
<sequence length="700" mass="78784">MKNPIVAFLGNPNVGKTSLFNRITKLHQHVGNYPGITVEKREGSVKANGKTYRVIDLPGTYTLFPTSMDEEIVYNVLADRNNPAHPDLVVVVAEPNNIKRSIVLYQQARELGVPAIFVVNMIDEVNAKGIDVDYQKLEAYLHTKVYTTDARNGKGIKQLIHAFDERPGYFPSQFAIEEPYKTALDEAKKAFPLHTEYQTWQFIAQENISFLTKDQQETLTDIRERYQLSPNVLQQTEAIKRNAKIEEDLKTVILQKDNHHLHRTNKIDKVLLHPVWGYIIFFFLLFLVFQLVFILSEPIMDWIDENFSALIDYAAGVLPEGPLSDLFTQGVLAGIGGIIIFVPQIAILFLLISLMEETGYMSRVVFLMDRWLRPYGLNGKSVIPLMSGVGCAVPAIMAARNIENTKERLVTMLVTPFMTCAARLPIYVVLISLVIPNETFLGFGLQGLVLNLLYILGVVAALVSAAALNKIIKNQHKSFLIFELPSYKSPDWRNVGTNMWEKTSSFLFQAGKIILAMAVILWVLGNFGPNDKFSNAEQYVLQANPALSEGELDEEVASFRLEHSFLGYMGMGIEPFVKPLGYDWKMGIGLISSFAAREVFVGTMATVYSLGEDIDPDDDEERETLLGRMRSEINRNTGEPSYNLASGISLLLFYAFAMQCMSTIAIMKRETGSWKWTLIQTVMMTGIAYIVAFIAYQLLK</sequence>
<dbReference type="Pfam" id="PF07670">
    <property type="entry name" value="Gate"/>
    <property type="match status" value="2"/>
</dbReference>
<keyword evidence="7 15" id="KW-1133">Transmembrane helix</keyword>
<dbReference type="InterPro" id="IPR011640">
    <property type="entry name" value="Fe2_transport_prot_B_C"/>
</dbReference>
<keyword evidence="8 15" id="KW-0408">Iron</keyword>